<dbReference type="OrthoDB" id="10557669at2759"/>
<evidence type="ECO:0000313" key="3">
    <source>
        <dbReference type="Proteomes" id="UP000518266"/>
    </source>
</evidence>
<keyword evidence="3" id="KW-1185">Reference proteome</keyword>
<protein>
    <submittedName>
        <fullName evidence="2">Uncharacterized protein</fullName>
    </submittedName>
</protein>
<sequence>MMHQGGSGDFRGSDYSLQWTGTSLLMLLLSSSVDSLRTRVGSFWASQSATLLSEAIMAACSVLKSLPDAPPLPAPLFLERDLWWSGVNFDTWSLMVTFPGEVLSNSMVKEA</sequence>
<evidence type="ECO:0000256" key="1">
    <source>
        <dbReference type="SAM" id="SignalP"/>
    </source>
</evidence>
<dbReference type="AlphaFoldDB" id="A0A7J5Y0J1"/>
<accession>A0A7J5Y0J1</accession>
<reference evidence="2 3" key="1">
    <citation type="submission" date="2020-03" db="EMBL/GenBank/DDBJ databases">
        <title>Dissostichus mawsoni Genome sequencing and assembly.</title>
        <authorList>
            <person name="Park H."/>
        </authorList>
    </citation>
    <scope>NUCLEOTIDE SEQUENCE [LARGE SCALE GENOMIC DNA]</scope>
    <source>
        <strain evidence="2">DM0001</strain>
        <tissue evidence="2">Muscle</tissue>
    </source>
</reference>
<gene>
    <name evidence="2" type="ORF">F7725_023829</name>
</gene>
<dbReference type="EMBL" id="JAAKFY010000019">
    <property type="protein sequence ID" value="KAF3841878.1"/>
    <property type="molecule type" value="Genomic_DNA"/>
</dbReference>
<evidence type="ECO:0000313" key="2">
    <source>
        <dbReference type="EMBL" id="KAF3841878.1"/>
    </source>
</evidence>
<dbReference type="Proteomes" id="UP000518266">
    <property type="component" value="Unassembled WGS sequence"/>
</dbReference>
<proteinExistence type="predicted"/>
<name>A0A7J5Y0J1_DISMA</name>
<comment type="caution">
    <text evidence="2">The sequence shown here is derived from an EMBL/GenBank/DDBJ whole genome shotgun (WGS) entry which is preliminary data.</text>
</comment>
<feature type="signal peptide" evidence="1">
    <location>
        <begin position="1"/>
        <end position="35"/>
    </location>
</feature>
<feature type="chain" id="PRO_5029798400" evidence="1">
    <location>
        <begin position="36"/>
        <end position="111"/>
    </location>
</feature>
<organism evidence="2 3">
    <name type="scientific">Dissostichus mawsoni</name>
    <name type="common">Antarctic cod</name>
    <dbReference type="NCBI Taxonomy" id="36200"/>
    <lineage>
        <taxon>Eukaryota</taxon>
        <taxon>Metazoa</taxon>
        <taxon>Chordata</taxon>
        <taxon>Craniata</taxon>
        <taxon>Vertebrata</taxon>
        <taxon>Euteleostomi</taxon>
        <taxon>Actinopterygii</taxon>
        <taxon>Neopterygii</taxon>
        <taxon>Teleostei</taxon>
        <taxon>Neoteleostei</taxon>
        <taxon>Acanthomorphata</taxon>
        <taxon>Eupercaria</taxon>
        <taxon>Perciformes</taxon>
        <taxon>Notothenioidei</taxon>
        <taxon>Nototheniidae</taxon>
        <taxon>Dissostichus</taxon>
    </lineage>
</organism>
<keyword evidence="1" id="KW-0732">Signal</keyword>